<dbReference type="Proteomes" id="UP000266441">
    <property type="component" value="Unassembled WGS sequence"/>
</dbReference>
<keyword evidence="3" id="KW-1185">Reference proteome</keyword>
<feature type="chain" id="PRO_5017456148" description="Peptidase M3A/M3B catalytic domain-containing protein" evidence="1">
    <location>
        <begin position="22"/>
        <end position="681"/>
    </location>
</feature>
<keyword evidence="1" id="KW-0732">Signal</keyword>
<sequence length="681" mass="78373">MKQLLSLIFVLILVWSCGQKAKETSTTQMIITEKHSGDAIQKISEKFPEINRQNVEKGVRHAASLWRQTDGTAEDFISFCADNYIGNSEEKQMVFTKMSDYFESLFGHFNKMLLDLRKNMDLQTGPLHPVDHMFSAYSAGAHLNNDFYDNKIAFLVALNFPFYSAEEKNELGKNWSDQEWAYARMGDIFNSRAPSELNQKSAAVSAEADAYIAEYNIYMGKLLDKNGKTLFPENMVLLSHWNLRDELKANYALSENGFEKQAIIYRVMQRIIDQSIPEKVINSGEYNWKPYENEVLQNGKPVEATPEPATRYQKIINYFRAFKAFDPYHPVLNTAIKRSFSGYMQIPQNEVEALFHEFLSAPQLKQTGEIIKKRLGRDLQPWDIWYDGFKARSSIPEEKLNAITRTRYPDAMALENDLVNILENLGFENEKAAFLASQITVDAARGSGHAWGASMKEEKARLRTRIPDEGMDYKGYNIAVHEFGHNVEQTISLHDVPYYTMNGVPNTAFTEALAFVFQERDLFLLNMKDENPDKEYLKTLDILWSVYEIMGVSMVDMQMWKWMYSNPDCTAEELKNATLEISKNVWNKYFAPVFGIEDQTILAVYSHMINSPMYLPNYAYGHLIHFQLEEHFKSHPFAPEVERIFALGQLTPEVWMQKAVGQPLSNQPILDAAQEAIDHLL</sequence>
<name>A0A399D1F2_9BACT</name>
<dbReference type="SUPFAM" id="SSF55486">
    <property type="entry name" value="Metalloproteases ('zincins'), catalytic domain"/>
    <property type="match status" value="1"/>
</dbReference>
<dbReference type="EMBL" id="QWET01000007">
    <property type="protein sequence ID" value="RIH65276.1"/>
    <property type="molecule type" value="Genomic_DNA"/>
</dbReference>
<dbReference type="OrthoDB" id="1013043at2"/>
<dbReference type="AlphaFoldDB" id="A0A399D1F2"/>
<accession>A0A399D1F2</accession>
<evidence type="ECO:0000313" key="2">
    <source>
        <dbReference type="EMBL" id="RIH65276.1"/>
    </source>
</evidence>
<comment type="caution">
    <text evidence="2">The sequence shown here is derived from an EMBL/GenBank/DDBJ whole genome shotgun (WGS) entry which is preliminary data.</text>
</comment>
<gene>
    <name evidence="2" type="ORF">D1164_10870</name>
</gene>
<evidence type="ECO:0000256" key="1">
    <source>
        <dbReference type="SAM" id="SignalP"/>
    </source>
</evidence>
<feature type="signal peptide" evidence="1">
    <location>
        <begin position="1"/>
        <end position="21"/>
    </location>
</feature>
<organism evidence="2 3">
    <name type="scientific">Mariniphaga sediminis</name>
    <dbReference type="NCBI Taxonomy" id="1628158"/>
    <lineage>
        <taxon>Bacteria</taxon>
        <taxon>Pseudomonadati</taxon>
        <taxon>Bacteroidota</taxon>
        <taxon>Bacteroidia</taxon>
        <taxon>Marinilabiliales</taxon>
        <taxon>Prolixibacteraceae</taxon>
        <taxon>Mariniphaga</taxon>
    </lineage>
</organism>
<evidence type="ECO:0008006" key="4">
    <source>
        <dbReference type="Google" id="ProtNLM"/>
    </source>
</evidence>
<dbReference type="Gene3D" id="1.10.1370.30">
    <property type="match status" value="1"/>
</dbReference>
<reference evidence="2 3" key="1">
    <citation type="journal article" date="2015" name="Int. J. Syst. Evol. Microbiol.">
        <title>Mariniphaga sediminis sp. nov., isolated from coastal sediment.</title>
        <authorList>
            <person name="Wang F.Q."/>
            <person name="Shen Q.Y."/>
            <person name="Chen G.J."/>
            <person name="Du Z.J."/>
        </authorList>
    </citation>
    <scope>NUCLEOTIDE SEQUENCE [LARGE SCALE GENOMIC DNA]</scope>
    <source>
        <strain evidence="2 3">SY21</strain>
    </source>
</reference>
<evidence type="ECO:0000313" key="3">
    <source>
        <dbReference type="Proteomes" id="UP000266441"/>
    </source>
</evidence>
<protein>
    <recommendedName>
        <fullName evidence="4">Peptidase M3A/M3B catalytic domain-containing protein</fullName>
    </recommendedName>
</protein>
<proteinExistence type="predicted"/>
<dbReference type="RefSeq" id="WP_119350198.1">
    <property type="nucleotide sequence ID" value="NZ_QWET01000007.1"/>
</dbReference>